<evidence type="ECO:0000259" key="3">
    <source>
        <dbReference type="PROSITE" id="PS51464"/>
    </source>
</evidence>
<dbReference type="Pfam" id="PF10432">
    <property type="entry name" value="bact-PGI_C"/>
    <property type="match status" value="1"/>
</dbReference>
<dbReference type="GO" id="GO:0005975">
    <property type="term" value="P:carbohydrate metabolic process"/>
    <property type="evidence" value="ECO:0007669"/>
    <property type="project" value="InterPro"/>
</dbReference>
<evidence type="ECO:0000313" key="4">
    <source>
        <dbReference type="EMBL" id="SVA16376.1"/>
    </source>
</evidence>
<dbReference type="InterPro" id="IPR046348">
    <property type="entry name" value="SIS_dom_sf"/>
</dbReference>
<dbReference type="CDD" id="cd05017">
    <property type="entry name" value="SIS_PGI_PMI_1"/>
    <property type="match status" value="1"/>
</dbReference>
<dbReference type="PROSITE" id="PS51464">
    <property type="entry name" value="SIS"/>
    <property type="match status" value="1"/>
</dbReference>
<dbReference type="InterPro" id="IPR019490">
    <property type="entry name" value="Glu6P/Mann6P_isomerase_C"/>
</dbReference>
<gene>
    <name evidence="4" type="ORF">METZ01_LOCUS69230</name>
</gene>
<protein>
    <recommendedName>
        <fullName evidence="3">SIS domain-containing protein</fullName>
    </recommendedName>
</protein>
<feature type="non-terminal residue" evidence="4">
    <location>
        <position position="302"/>
    </location>
</feature>
<dbReference type="Pfam" id="PF01380">
    <property type="entry name" value="SIS"/>
    <property type="match status" value="1"/>
</dbReference>
<keyword evidence="2" id="KW-0413">Isomerase</keyword>
<dbReference type="GO" id="GO:0004476">
    <property type="term" value="F:mannose-6-phosphate isomerase activity"/>
    <property type="evidence" value="ECO:0007669"/>
    <property type="project" value="InterPro"/>
</dbReference>
<dbReference type="GO" id="GO:1901135">
    <property type="term" value="P:carbohydrate derivative metabolic process"/>
    <property type="evidence" value="ECO:0007669"/>
    <property type="project" value="InterPro"/>
</dbReference>
<proteinExistence type="inferred from homology"/>
<evidence type="ECO:0000256" key="1">
    <source>
        <dbReference type="ARBA" id="ARBA00010523"/>
    </source>
</evidence>
<dbReference type="GO" id="GO:0097367">
    <property type="term" value="F:carbohydrate derivative binding"/>
    <property type="evidence" value="ECO:0007669"/>
    <property type="project" value="InterPro"/>
</dbReference>
<reference evidence="4" key="1">
    <citation type="submission" date="2018-05" db="EMBL/GenBank/DDBJ databases">
        <authorList>
            <person name="Lanie J.A."/>
            <person name="Ng W.-L."/>
            <person name="Kazmierczak K.M."/>
            <person name="Andrzejewski T.M."/>
            <person name="Davidsen T.M."/>
            <person name="Wayne K.J."/>
            <person name="Tettelin H."/>
            <person name="Glass J.I."/>
            <person name="Rusch D."/>
            <person name="Podicherti R."/>
            <person name="Tsui H.-C.T."/>
            <person name="Winkler M.E."/>
        </authorList>
    </citation>
    <scope>NUCLEOTIDE SEQUENCE</scope>
</reference>
<feature type="domain" description="SIS" evidence="3">
    <location>
        <begin position="32"/>
        <end position="169"/>
    </location>
</feature>
<comment type="similarity">
    <text evidence="1">Belongs to the PGI/PMI family.</text>
</comment>
<dbReference type="SUPFAM" id="SSF53697">
    <property type="entry name" value="SIS domain"/>
    <property type="match status" value="1"/>
</dbReference>
<dbReference type="Gene3D" id="3.40.50.10490">
    <property type="entry name" value="Glucose-6-phosphate isomerase like protein, domain 1"/>
    <property type="match status" value="2"/>
</dbReference>
<dbReference type="InterPro" id="IPR035484">
    <property type="entry name" value="SIS_PGI/PMI_1"/>
</dbReference>
<accession>A0A381TJV9</accession>
<dbReference type="GO" id="GO:0004347">
    <property type="term" value="F:glucose-6-phosphate isomerase activity"/>
    <property type="evidence" value="ECO:0007669"/>
    <property type="project" value="InterPro"/>
</dbReference>
<dbReference type="InterPro" id="IPR001347">
    <property type="entry name" value="SIS_dom"/>
</dbReference>
<name>A0A381TJV9_9ZZZZ</name>
<dbReference type="EMBL" id="UINC01004721">
    <property type="protein sequence ID" value="SVA16376.1"/>
    <property type="molecule type" value="Genomic_DNA"/>
</dbReference>
<sequence length="302" mass="33761">MIDRSRLDKIDSLGMCKVYDKWPEIAESSFNMDSEPIECDKIDHVVFAGMGGSGSLSDVFSAILSKSNIHVSVVKGYHLPKTVNSDTLVVTTTVSGNTTETLSVLNSATKQNCKVIGFTSGNKMEEYCIKNKIEYRKIEQIHSPRSSFPAFLYSMLNTLKPVLPIEKNDVLESISHLKNQHAKISSENLSDTNPAISLAEWIVGIPVIYYPWGLKAAAIRFKNSFQENAKSHAMAEDVIEACHNGIVAWEKKTNVQPVLIRGQDDFVKTVERWKILKSFFEKNGIEYKEIVSVQGNIISKII</sequence>
<evidence type="ECO:0000256" key="2">
    <source>
        <dbReference type="ARBA" id="ARBA00023235"/>
    </source>
</evidence>
<dbReference type="AlphaFoldDB" id="A0A381TJV9"/>
<organism evidence="4">
    <name type="scientific">marine metagenome</name>
    <dbReference type="NCBI Taxonomy" id="408172"/>
    <lineage>
        <taxon>unclassified sequences</taxon>
        <taxon>metagenomes</taxon>
        <taxon>ecological metagenomes</taxon>
    </lineage>
</organism>
<dbReference type="CDD" id="cd05637">
    <property type="entry name" value="SIS_PGI_PMI_2"/>
    <property type="match status" value="1"/>
</dbReference>